<dbReference type="AlphaFoldDB" id="A0A8H7NYT8"/>
<name>A0A8H7NYT8_9APHY</name>
<evidence type="ECO:0000313" key="1">
    <source>
        <dbReference type="EMBL" id="KAF9810148.1"/>
    </source>
</evidence>
<proteinExistence type="predicted"/>
<reference evidence="1" key="2">
    <citation type="journal article" name="Front. Microbiol.">
        <title>Degradative Capacity of Two Strains of Rhodonia placenta: From Phenotype to Genotype.</title>
        <authorList>
            <person name="Kolle M."/>
            <person name="Horta M.A.C."/>
            <person name="Nowrousian M."/>
            <person name="Ohm R.A."/>
            <person name="Benz J.P."/>
            <person name="Pilgard A."/>
        </authorList>
    </citation>
    <scope>NUCLEOTIDE SEQUENCE</scope>
    <source>
        <strain evidence="1">FPRL280</strain>
    </source>
</reference>
<sequence length="342" mass="38224">MLARAFDDELYARDDDQLYARAFDNGLYVRTVPAAAAGSEAVNWKKVGDIAGDVGKGVLDVLKFFKREDRQLLARAIENELYMREVPAAAAGSEAVNWKKVGHVAGDIGKGVLDVLKFLKREDPLLAREFQAELYARVPAAAAGSEAVNWKKVGHVAGDVGKGLLDVLKFLRREDIQLLARAIGDELYARGMILRLPVNRFPVNRFRFGRIGTVVHPQRSLDDDALFERSFDGELYVREPLDWEKLYNINKTPVNLLKPIPHVQRSLDDDALFERSFDGELYAREPFDLAALRNVNKTPVNLLKPLPANTRVGRGLEDDALFARALSEELLARSGTVLDELD</sequence>
<dbReference type="Proteomes" id="UP000639403">
    <property type="component" value="Unassembled WGS sequence"/>
</dbReference>
<dbReference type="EMBL" id="JADOXO010000186">
    <property type="protein sequence ID" value="KAF9810148.1"/>
    <property type="molecule type" value="Genomic_DNA"/>
</dbReference>
<reference evidence="1" key="1">
    <citation type="submission" date="2020-11" db="EMBL/GenBank/DDBJ databases">
        <authorList>
            <person name="Koelle M."/>
            <person name="Horta M.A.C."/>
            <person name="Nowrousian M."/>
            <person name="Ohm R.A."/>
            <person name="Benz P."/>
            <person name="Pilgard A."/>
        </authorList>
    </citation>
    <scope>NUCLEOTIDE SEQUENCE</scope>
    <source>
        <strain evidence="1">FPRL280</strain>
    </source>
</reference>
<organism evidence="1 2">
    <name type="scientific">Rhodonia placenta</name>
    <dbReference type="NCBI Taxonomy" id="104341"/>
    <lineage>
        <taxon>Eukaryota</taxon>
        <taxon>Fungi</taxon>
        <taxon>Dikarya</taxon>
        <taxon>Basidiomycota</taxon>
        <taxon>Agaricomycotina</taxon>
        <taxon>Agaricomycetes</taxon>
        <taxon>Polyporales</taxon>
        <taxon>Adustoporiaceae</taxon>
        <taxon>Rhodonia</taxon>
    </lineage>
</organism>
<comment type="caution">
    <text evidence="1">The sequence shown here is derived from an EMBL/GenBank/DDBJ whole genome shotgun (WGS) entry which is preliminary data.</text>
</comment>
<evidence type="ECO:0000313" key="2">
    <source>
        <dbReference type="Proteomes" id="UP000639403"/>
    </source>
</evidence>
<protein>
    <submittedName>
        <fullName evidence="1">Uncharacterized protein</fullName>
    </submittedName>
</protein>
<accession>A0A8H7NYT8</accession>
<gene>
    <name evidence="1" type="ORF">IEO21_07107</name>
</gene>